<evidence type="ECO:0000256" key="4">
    <source>
        <dbReference type="ARBA" id="ARBA00022927"/>
    </source>
</evidence>
<dbReference type="FunFam" id="1.20.5.110:FF:000004">
    <property type="entry name" value="Vesicle-associated membrane protein 7"/>
    <property type="match status" value="1"/>
</dbReference>
<evidence type="ECO:0000256" key="8">
    <source>
        <dbReference type="ARBA" id="ARBA00046280"/>
    </source>
</evidence>
<keyword evidence="6" id="KW-0472">Membrane</keyword>
<sequence length="55" mass="6723">VRNVMIENIDKVLDRGDRLELLVDKTTNMQGNTFRFRKQTRRFRSAVWWRNVKLT</sequence>
<comment type="caution">
    <text evidence="11">The sequence shown here is derived from an EMBL/GenBank/DDBJ whole genome shotgun (WGS) entry which is preliminary data.</text>
</comment>
<dbReference type="AlphaFoldDB" id="A0A392UAP5"/>
<dbReference type="InterPro" id="IPR042855">
    <property type="entry name" value="V_SNARE_CC"/>
</dbReference>
<evidence type="ECO:0000313" key="12">
    <source>
        <dbReference type="Proteomes" id="UP000265520"/>
    </source>
</evidence>
<evidence type="ECO:0000256" key="7">
    <source>
        <dbReference type="ARBA" id="ARBA00037493"/>
    </source>
</evidence>
<evidence type="ECO:0000256" key="1">
    <source>
        <dbReference type="ARBA" id="ARBA00008025"/>
    </source>
</evidence>
<evidence type="ECO:0000256" key="3">
    <source>
        <dbReference type="ARBA" id="ARBA00022692"/>
    </source>
</evidence>
<name>A0A392UAP5_9FABA</name>
<keyword evidence="4" id="KW-0653">Protein transport</keyword>
<dbReference type="CDD" id="cd15843">
    <property type="entry name" value="R-SNARE"/>
    <property type="match status" value="1"/>
</dbReference>
<dbReference type="PROSITE" id="PS50892">
    <property type="entry name" value="V_SNARE"/>
    <property type="match status" value="1"/>
</dbReference>
<organism evidence="11 12">
    <name type="scientific">Trifolium medium</name>
    <dbReference type="NCBI Taxonomy" id="97028"/>
    <lineage>
        <taxon>Eukaryota</taxon>
        <taxon>Viridiplantae</taxon>
        <taxon>Streptophyta</taxon>
        <taxon>Embryophyta</taxon>
        <taxon>Tracheophyta</taxon>
        <taxon>Spermatophyta</taxon>
        <taxon>Magnoliopsida</taxon>
        <taxon>eudicotyledons</taxon>
        <taxon>Gunneridae</taxon>
        <taxon>Pentapetalae</taxon>
        <taxon>rosids</taxon>
        <taxon>fabids</taxon>
        <taxon>Fabales</taxon>
        <taxon>Fabaceae</taxon>
        <taxon>Papilionoideae</taxon>
        <taxon>50 kb inversion clade</taxon>
        <taxon>NPAAA clade</taxon>
        <taxon>Hologalegina</taxon>
        <taxon>IRL clade</taxon>
        <taxon>Trifolieae</taxon>
        <taxon>Trifolium</taxon>
    </lineage>
</organism>
<proteinExistence type="inferred from homology"/>
<comment type="subcellular location">
    <subcellularLocation>
        <location evidence="8">Endomembrane system</location>
        <topology evidence="8">Single-pass type IV membrane protein</topology>
    </subcellularLocation>
</comment>
<protein>
    <submittedName>
        <fullName evidence="11">Vesicle-associated membrane protein 711-like</fullName>
    </submittedName>
</protein>
<keyword evidence="12" id="KW-1185">Reference proteome</keyword>
<dbReference type="Proteomes" id="UP000265520">
    <property type="component" value="Unassembled WGS sequence"/>
</dbReference>
<dbReference type="Pfam" id="PF00957">
    <property type="entry name" value="Synaptobrevin"/>
    <property type="match status" value="1"/>
</dbReference>
<evidence type="ECO:0000313" key="11">
    <source>
        <dbReference type="EMBL" id="MCI69510.1"/>
    </source>
</evidence>
<keyword evidence="2" id="KW-0813">Transport</keyword>
<evidence type="ECO:0000256" key="5">
    <source>
        <dbReference type="ARBA" id="ARBA00022989"/>
    </source>
</evidence>
<comment type="similarity">
    <text evidence="1">Belongs to the synaptobrevin family.</text>
</comment>
<dbReference type="GO" id="GO:0005737">
    <property type="term" value="C:cytoplasm"/>
    <property type="evidence" value="ECO:0007669"/>
    <property type="project" value="UniProtKB-ARBA"/>
</dbReference>
<feature type="non-terminal residue" evidence="11">
    <location>
        <position position="1"/>
    </location>
</feature>
<reference evidence="11 12" key="1">
    <citation type="journal article" date="2018" name="Front. Plant Sci.">
        <title>Red Clover (Trifolium pratense) and Zigzag Clover (T. medium) - A Picture of Genomic Similarities and Differences.</title>
        <authorList>
            <person name="Dluhosova J."/>
            <person name="Istvanek J."/>
            <person name="Nedelnik J."/>
            <person name="Repkova J."/>
        </authorList>
    </citation>
    <scope>NUCLEOTIDE SEQUENCE [LARGE SCALE GENOMIC DNA]</scope>
    <source>
        <strain evidence="12">cv. 10/8</strain>
        <tissue evidence="11">Leaf</tissue>
    </source>
</reference>
<evidence type="ECO:0000256" key="9">
    <source>
        <dbReference type="PROSITE-ProRule" id="PRU00290"/>
    </source>
</evidence>
<evidence type="ECO:0000256" key="2">
    <source>
        <dbReference type="ARBA" id="ARBA00022448"/>
    </source>
</evidence>
<keyword evidence="3" id="KW-0812">Transmembrane</keyword>
<dbReference type="EMBL" id="LXQA010757550">
    <property type="protein sequence ID" value="MCI69510.1"/>
    <property type="molecule type" value="Genomic_DNA"/>
</dbReference>
<dbReference type="SUPFAM" id="SSF58038">
    <property type="entry name" value="SNARE fusion complex"/>
    <property type="match status" value="1"/>
</dbReference>
<evidence type="ECO:0000259" key="10">
    <source>
        <dbReference type="PROSITE" id="PS50892"/>
    </source>
</evidence>
<dbReference type="GO" id="GO:0015031">
    <property type="term" value="P:protein transport"/>
    <property type="evidence" value="ECO:0007669"/>
    <property type="project" value="UniProtKB-KW"/>
</dbReference>
<dbReference type="GO" id="GO:0012505">
    <property type="term" value="C:endomembrane system"/>
    <property type="evidence" value="ECO:0007669"/>
    <property type="project" value="UniProtKB-SubCell"/>
</dbReference>
<feature type="domain" description="V-SNARE coiled-coil homology" evidence="10">
    <location>
        <begin position="1"/>
        <end position="50"/>
    </location>
</feature>
<keyword evidence="9" id="KW-0175">Coiled coil</keyword>
<dbReference type="Gene3D" id="1.20.5.110">
    <property type="match status" value="1"/>
</dbReference>
<dbReference type="PANTHER" id="PTHR21136">
    <property type="entry name" value="SNARE PROTEINS"/>
    <property type="match status" value="1"/>
</dbReference>
<dbReference type="InterPro" id="IPR051097">
    <property type="entry name" value="Synaptobrevin-like_transport"/>
</dbReference>
<dbReference type="PANTHER" id="PTHR21136:SF172">
    <property type="entry name" value="VESICLE-ASSOCIATED MEMBRANE PROTEIN 711-RELATED"/>
    <property type="match status" value="1"/>
</dbReference>
<evidence type="ECO:0000256" key="6">
    <source>
        <dbReference type="ARBA" id="ARBA00023136"/>
    </source>
</evidence>
<keyword evidence="5" id="KW-1133">Transmembrane helix</keyword>
<accession>A0A392UAP5</accession>
<comment type="function">
    <text evidence="7">Involved in the targeting and/or fusion of transport vesicles to their target membrane.</text>
</comment>